<dbReference type="GO" id="GO:0016491">
    <property type="term" value="F:oxidoreductase activity"/>
    <property type="evidence" value="ECO:0007669"/>
    <property type="project" value="UniProtKB-KW"/>
</dbReference>
<dbReference type="PANTHER" id="PTHR43477:SF1">
    <property type="entry name" value="DIHYDROANTICAPSIN 7-DEHYDROGENASE"/>
    <property type="match status" value="1"/>
</dbReference>
<evidence type="ECO:0000259" key="3">
    <source>
        <dbReference type="SMART" id="SM00822"/>
    </source>
</evidence>
<name>A0A4R3N952_9GAMM</name>
<gene>
    <name evidence="4" type="ORF">EDC34_10159</name>
</gene>
<sequence length="247" mass="24366">MDAAGTNGKILVYGATGGVGQCLARRLAAAGHPLHLVARDAPRLQALATALGAGFSAVDVTAEGAFAQVADAAGTPLSGLAYAVGSINLKPFARLTMADFQRDFQLNAAAAALAVQAALPALRAAPGGRASVVLFSSVAAGRGFALHASIAMAKAAVEGLVRALAAELAPAIRVNAIAPSLLDTPLAQGIVGNARLREAVAASHPLGRIGQADDAAALAAFLLSAQADWITGQVLGVDGGRGAVAGK</sequence>
<comment type="similarity">
    <text evidence="1">Belongs to the short-chain dehydrogenases/reductases (SDR) family.</text>
</comment>
<dbReference type="RefSeq" id="WP_114959250.1">
    <property type="nucleotide sequence ID" value="NZ_MSZW01000013.1"/>
</dbReference>
<keyword evidence="2" id="KW-0560">Oxidoreductase</keyword>
<dbReference type="SMART" id="SM00822">
    <property type="entry name" value="PKS_KR"/>
    <property type="match status" value="1"/>
</dbReference>
<comment type="caution">
    <text evidence="4">The sequence shown here is derived from an EMBL/GenBank/DDBJ whole genome shotgun (WGS) entry which is preliminary data.</text>
</comment>
<dbReference type="InterPro" id="IPR036291">
    <property type="entry name" value="NAD(P)-bd_dom_sf"/>
</dbReference>
<accession>A0A4R3N952</accession>
<keyword evidence="5" id="KW-1185">Reference proteome</keyword>
<dbReference type="PANTHER" id="PTHR43477">
    <property type="entry name" value="DIHYDROANTICAPSIN 7-DEHYDROGENASE"/>
    <property type="match status" value="1"/>
</dbReference>
<feature type="domain" description="Ketoreductase" evidence="3">
    <location>
        <begin position="8"/>
        <end position="180"/>
    </location>
</feature>
<dbReference type="Proteomes" id="UP000295414">
    <property type="component" value="Unassembled WGS sequence"/>
</dbReference>
<dbReference type="InterPro" id="IPR051122">
    <property type="entry name" value="SDR_DHRS6-like"/>
</dbReference>
<evidence type="ECO:0000256" key="2">
    <source>
        <dbReference type="ARBA" id="ARBA00023002"/>
    </source>
</evidence>
<dbReference type="OrthoDB" id="9803333at2"/>
<dbReference type="PRINTS" id="PR00081">
    <property type="entry name" value="GDHRDH"/>
</dbReference>
<protein>
    <submittedName>
        <fullName evidence="4">NAD(P)-dependent dehydrogenase (Short-subunit alcohol dehydrogenase family)</fullName>
    </submittedName>
</protein>
<evidence type="ECO:0000256" key="1">
    <source>
        <dbReference type="ARBA" id="ARBA00006484"/>
    </source>
</evidence>
<evidence type="ECO:0000313" key="5">
    <source>
        <dbReference type="Proteomes" id="UP000295414"/>
    </source>
</evidence>
<dbReference type="Gene3D" id="3.40.50.720">
    <property type="entry name" value="NAD(P)-binding Rossmann-like Domain"/>
    <property type="match status" value="1"/>
</dbReference>
<dbReference type="Pfam" id="PF13561">
    <property type="entry name" value="adh_short_C2"/>
    <property type="match status" value="1"/>
</dbReference>
<dbReference type="AlphaFoldDB" id="A0A4R3N952"/>
<reference evidence="4 5" key="1">
    <citation type="submission" date="2019-03" db="EMBL/GenBank/DDBJ databases">
        <title>Genomic Encyclopedia of Type Strains, Phase IV (KMG-IV): sequencing the most valuable type-strain genomes for metagenomic binning, comparative biology and taxonomic classification.</title>
        <authorList>
            <person name="Goeker M."/>
        </authorList>
    </citation>
    <scope>NUCLEOTIDE SEQUENCE [LARGE SCALE GENOMIC DNA]</scope>
    <source>
        <strain evidence="4 5">DSM 13605</strain>
    </source>
</reference>
<proteinExistence type="inferred from homology"/>
<dbReference type="SUPFAM" id="SSF51735">
    <property type="entry name" value="NAD(P)-binding Rossmann-fold domains"/>
    <property type="match status" value="1"/>
</dbReference>
<dbReference type="InterPro" id="IPR057326">
    <property type="entry name" value="KR_dom"/>
</dbReference>
<dbReference type="InterPro" id="IPR002347">
    <property type="entry name" value="SDR_fam"/>
</dbReference>
<dbReference type="EMBL" id="SMAP01000001">
    <property type="protein sequence ID" value="TCT25735.1"/>
    <property type="molecule type" value="Genomic_DNA"/>
</dbReference>
<dbReference type="CDD" id="cd05233">
    <property type="entry name" value="SDR_c"/>
    <property type="match status" value="1"/>
</dbReference>
<organism evidence="4 5">
    <name type="scientific">Thermomonas haemolytica</name>
    <dbReference type="NCBI Taxonomy" id="141949"/>
    <lineage>
        <taxon>Bacteria</taxon>
        <taxon>Pseudomonadati</taxon>
        <taxon>Pseudomonadota</taxon>
        <taxon>Gammaproteobacteria</taxon>
        <taxon>Lysobacterales</taxon>
        <taxon>Lysobacteraceae</taxon>
        <taxon>Thermomonas</taxon>
    </lineage>
</organism>
<evidence type="ECO:0000313" key="4">
    <source>
        <dbReference type="EMBL" id="TCT25735.1"/>
    </source>
</evidence>